<dbReference type="AlphaFoldDB" id="A0A4R2K9T7"/>
<dbReference type="RefSeq" id="WP_132247205.1">
    <property type="nucleotide sequence ID" value="NZ_SLWV01000027.1"/>
</dbReference>
<keyword evidence="4" id="KW-0663">Pyridoxal phosphate</keyword>
<keyword evidence="9" id="KW-1185">Reference proteome</keyword>
<dbReference type="InterPro" id="IPR016454">
    <property type="entry name" value="Cysteine_dSase"/>
</dbReference>
<dbReference type="InterPro" id="IPR015422">
    <property type="entry name" value="PyrdxlP-dep_Trfase_small"/>
</dbReference>
<dbReference type="GO" id="GO:0046872">
    <property type="term" value="F:metal ion binding"/>
    <property type="evidence" value="ECO:0007669"/>
    <property type="project" value="UniProtKB-KW"/>
</dbReference>
<dbReference type="FunFam" id="3.40.640.10:FF:000084">
    <property type="entry name" value="IscS-like cysteine desulfurase"/>
    <property type="match status" value="1"/>
</dbReference>
<keyword evidence="6" id="KW-0411">Iron-sulfur</keyword>
<gene>
    <name evidence="8" type="ORF">EV214_12748</name>
</gene>
<comment type="cofactor">
    <cofactor evidence="1">
        <name>pyridoxal 5'-phosphate</name>
        <dbReference type="ChEBI" id="CHEBI:597326"/>
    </cofactor>
</comment>
<keyword evidence="3" id="KW-0479">Metal-binding</keyword>
<dbReference type="Gene3D" id="3.40.640.10">
    <property type="entry name" value="Type I PLP-dependent aspartate aminotransferase-like (Major domain)"/>
    <property type="match status" value="1"/>
</dbReference>
<dbReference type="GO" id="GO:0031071">
    <property type="term" value="F:cysteine desulfurase activity"/>
    <property type="evidence" value="ECO:0007669"/>
    <property type="project" value="UniProtKB-ARBA"/>
</dbReference>
<evidence type="ECO:0000256" key="1">
    <source>
        <dbReference type="ARBA" id="ARBA00001933"/>
    </source>
</evidence>
<dbReference type="EMBL" id="SLWV01000027">
    <property type="protein sequence ID" value="TCO70211.1"/>
    <property type="molecule type" value="Genomic_DNA"/>
</dbReference>
<evidence type="ECO:0000313" key="8">
    <source>
        <dbReference type="EMBL" id="TCO70211.1"/>
    </source>
</evidence>
<comment type="caution">
    <text evidence="8">The sequence shown here is derived from an EMBL/GenBank/DDBJ whole genome shotgun (WGS) entry which is preliminary data.</text>
</comment>
<keyword evidence="5" id="KW-0408">Iron</keyword>
<comment type="similarity">
    <text evidence="2">Belongs to the class-V pyridoxal-phosphate-dependent aminotransferase family. NifS/IscS subfamily.</text>
</comment>
<dbReference type="PIRSF" id="PIRSF005572">
    <property type="entry name" value="NifS"/>
    <property type="match status" value="1"/>
</dbReference>
<evidence type="ECO:0000259" key="7">
    <source>
        <dbReference type="Pfam" id="PF00266"/>
    </source>
</evidence>
<dbReference type="PANTHER" id="PTHR11601:SF50">
    <property type="entry name" value="CYSTEINE DESULFURASE ISCS 2-RELATED"/>
    <property type="match status" value="1"/>
</dbReference>
<sequence>MEVYLDNSATTKPNKKVVDIMMKALTDYYGNPSSLHHKGVEVEKLIKNARRQLGRALGAKEQEIIFTSGGTESNNMAIIGAVESKKRKGDKIITTKIEHPSVLNVYKNLELKGYEVTYLDVDQFGKINVEQLKAHLSEETILISMMHVNNETGTIQPVEQIGKLIKERSMQAAFHVDAIQSFGKILFTPAKIGADLLSISGHKIHGPKGVGGLYIKKDFKIKPLIHGGNQEVGIRSGTENVPGILGLGEAANVLYEDMDNKLEKMWDLKNKFIELVKNEIEDIKINGFEKEGSAPHIANISFLGIRGEVLLHSLEQDGIYVSTGSACSSKKHSKSYVLKAMGLSDKEIDGAIRFSFSYHNQLEEIDYVVDKLKKHIKYIRNIMKRC</sequence>
<dbReference type="PANTHER" id="PTHR11601">
    <property type="entry name" value="CYSTEINE DESULFURYLASE FAMILY MEMBER"/>
    <property type="match status" value="1"/>
</dbReference>
<dbReference type="Proteomes" id="UP000294919">
    <property type="component" value="Unassembled WGS sequence"/>
</dbReference>
<reference evidence="8 9" key="1">
    <citation type="submission" date="2019-03" db="EMBL/GenBank/DDBJ databases">
        <title>Genomic Encyclopedia of Type Strains, Phase IV (KMG-IV): sequencing the most valuable type-strain genomes for metagenomic binning, comparative biology and taxonomic classification.</title>
        <authorList>
            <person name="Goeker M."/>
        </authorList>
    </citation>
    <scope>NUCLEOTIDE SEQUENCE [LARGE SCALE GENOMIC DNA]</scope>
    <source>
        <strain evidence="8 9">DSM 102940</strain>
    </source>
</reference>
<dbReference type="GO" id="GO:0051536">
    <property type="term" value="F:iron-sulfur cluster binding"/>
    <property type="evidence" value="ECO:0007669"/>
    <property type="project" value="UniProtKB-KW"/>
</dbReference>
<dbReference type="Gene3D" id="3.90.1150.10">
    <property type="entry name" value="Aspartate Aminotransferase, domain 1"/>
    <property type="match status" value="1"/>
</dbReference>
<dbReference type="InterPro" id="IPR015421">
    <property type="entry name" value="PyrdxlP-dep_Trfase_major"/>
</dbReference>
<dbReference type="Pfam" id="PF00266">
    <property type="entry name" value="Aminotran_5"/>
    <property type="match status" value="1"/>
</dbReference>
<organism evidence="8 9">
    <name type="scientific">Marinisporobacter balticus</name>
    <dbReference type="NCBI Taxonomy" id="2018667"/>
    <lineage>
        <taxon>Bacteria</taxon>
        <taxon>Bacillati</taxon>
        <taxon>Bacillota</taxon>
        <taxon>Clostridia</taxon>
        <taxon>Peptostreptococcales</taxon>
        <taxon>Thermotaleaceae</taxon>
        <taxon>Marinisporobacter</taxon>
    </lineage>
</organism>
<evidence type="ECO:0000256" key="5">
    <source>
        <dbReference type="ARBA" id="ARBA00023004"/>
    </source>
</evidence>
<evidence type="ECO:0000256" key="6">
    <source>
        <dbReference type="ARBA" id="ARBA00023014"/>
    </source>
</evidence>
<proteinExistence type="inferred from homology"/>
<evidence type="ECO:0000256" key="2">
    <source>
        <dbReference type="ARBA" id="ARBA00006490"/>
    </source>
</evidence>
<dbReference type="Gene3D" id="1.10.260.50">
    <property type="match status" value="1"/>
</dbReference>
<protein>
    <submittedName>
        <fullName evidence="8">Cysteine desulfurase</fullName>
    </submittedName>
</protein>
<evidence type="ECO:0000256" key="4">
    <source>
        <dbReference type="ARBA" id="ARBA00022898"/>
    </source>
</evidence>
<dbReference type="InterPro" id="IPR015424">
    <property type="entry name" value="PyrdxlP-dep_Trfase"/>
</dbReference>
<accession>A0A4R2K9T7</accession>
<evidence type="ECO:0000256" key="3">
    <source>
        <dbReference type="ARBA" id="ARBA00022723"/>
    </source>
</evidence>
<dbReference type="InterPro" id="IPR000192">
    <property type="entry name" value="Aminotrans_V_dom"/>
</dbReference>
<dbReference type="NCBIfam" id="NF002806">
    <property type="entry name" value="PRK02948.1"/>
    <property type="match status" value="1"/>
</dbReference>
<name>A0A4R2K9T7_9FIRM</name>
<evidence type="ECO:0000313" key="9">
    <source>
        <dbReference type="Proteomes" id="UP000294919"/>
    </source>
</evidence>
<dbReference type="SUPFAM" id="SSF53383">
    <property type="entry name" value="PLP-dependent transferases"/>
    <property type="match status" value="1"/>
</dbReference>
<feature type="domain" description="Aminotransferase class V" evidence="7">
    <location>
        <begin position="3"/>
        <end position="368"/>
    </location>
</feature>
<dbReference type="OrthoDB" id="9808002at2"/>